<evidence type="ECO:0000256" key="1">
    <source>
        <dbReference type="SAM" id="Phobius"/>
    </source>
</evidence>
<reference evidence="4" key="1">
    <citation type="journal article" date="2019" name="Int. J. Syst. Evol. Microbiol.">
        <title>The Global Catalogue of Microorganisms (GCM) 10K type strain sequencing project: providing services to taxonomists for standard genome sequencing and annotation.</title>
        <authorList>
            <consortium name="The Broad Institute Genomics Platform"/>
            <consortium name="The Broad Institute Genome Sequencing Center for Infectious Disease"/>
            <person name="Wu L."/>
            <person name="Ma J."/>
        </authorList>
    </citation>
    <scope>NUCLEOTIDE SEQUENCE [LARGE SCALE GENOMIC DNA]</scope>
    <source>
        <strain evidence="4">CCUG 55608</strain>
    </source>
</reference>
<feature type="transmembrane region" description="Helical" evidence="1">
    <location>
        <begin position="154"/>
        <end position="172"/>
    </location>
</feature>
<keyword evidence="1" id="KW-0812">Transmembrane</keyword>
<dbReference type="EMBL" id="JBHTLP010000016">
    <property type="protein sequence ID" value="MFD1143573.1"/>
    <property type="molecule type" value="Genomic_DNA"/>
</dbReference>
<keyword evidence="1" id="KW-0472">Membrane</keyword>
<dbReference type="Proteomes" id="UP001597116">
    <property type="component" value="Unassembled WGS sequence"/>
</dbReference>
<protein>
    <submittedName>
        <fullName evidence="3">Fatty acid desaturase family protein</fullName>
    </submittedName>
</protein>
<dbReference type="Pfam" id="PF00487">
    <property type="entry name" value="FA_desaturase"/>
    <property type="match status" value="1"/>
</dbReference>
<keyword evidence="1" id="KW-1133">Transmembrane helix</keyword>
<dbReference type="PANTHER" id="PTHR36459:SF1">
    <property type="entry name" value="FATTY ACID DESATURASE DOMAIN-CONTAINING PROTEIN-RELATED"/>
    <property type="match status" value="1"/>
</dbReference>
<gene>
    <name evidence="3" type="ORF">ACFQ4C_20770</name>
</gene>
<name>A0ABW3Q7G0_9BACT</name>
<feature type="transmembrane region" description="Helical" evidence="1">
    <location>
        <begin position="36"/>
        <end position="56"/>
    </location>
</feature>
<proteinExistence type="predicted"/>
<evidence type="ECO:0000313" key="3">
    <source>
        <dbReference type="EMBL" id="MFD1143573.1"/>
    </source>
</evidence>
<dbReference type="CDD" id="cd01060">
    <property type="entry name" value="Membrane-FADS-like"/>
    <property type="match status" value="1"/>
</dbReference>
<feature type="domain" description="Fatty acid desaturase" evidence="2">
    <location>
        <begin position="63"/>
        <end position="293"/>
    </location>
</feature>
<evidence type="ECO:0000259" key="2">
    <source>
        <dbReference type="Pfam" id="PF00487"/>
    </source>
</evidence>
<keyword evidence="4" id="KW-1185">Reference proteome</keyword>
<accession>A0ABW3Q7G0</accession>
<dbReference type="RefSeq" id="WP_379884446.1">
    <property type="nucleotide sequence ID" value="NZ_JBHTLP010000016.1"/>
</dbReference>
<comment type="caution">
    <text evidence="3">The sequence shown here is derived from an EMBL/GenBank/DDBJ whole genome shotgun (WGS) entry which is preliminary data.</text>
</comment>
<sequence>MKALTDITDPTSVRKPRNWADHYLIRYLKDERDLPFLHLTGKITFILIPLSVLLYLPFISGWVWWAIAAAQFLINHIFFKGPFGLMLHCTSHRPLFNNPYKWLNHYLPWVITPFFGQTPETYFSHHIGMHHPENNQEEDDSSTMAYQRDSFRHFLRYFADFLFTGLVGLTSYLNRKKRRKLARRALVGELSYFALCLGLLFVNWQATVVVFILPFFISRFIMMLGNWTQHAFVDAKQPGNPYKNAITCINIKYNHKCWNDGYHIAHHERPSMHWTEYPTYFQETLPTYAQNKSLIFEGIGYPTIFYRLMTRQYDKLASDVVNVNGVFRDQQEVIALLRQRTQPILTTPKPSDLAVPAKLNY</sequence>
<feature type="transmembrane region" description="Helical" evidence="1">
    <location>
        <begin position="192"/>
        <end position="217"/>
    </location>
</feature>
<dbReference type="InterPro" id="IPR005804">
    <property type="entry name" value="FA_desaturase_dom"/>
</dbReference>
<organism evidence="3 4">
    <name type="scientific">Larkinella insperata</name>
    <dbReference type="NCBI Taxonomy" id="332158"/>
    <lineage>
        <taxon>Bacteria</taxon>
        <taxon>Pseudomonadati</taxon>
        <taxon>Bacteroidota</taxon>
        <taxon>Cytophagia</taxon>
        <taxon>Cytophagales</taxon>
        <taxon>Spirosomataceae</taxon>
        <taxon>Larkinella</taxon>
    </lineage>
</organism>
<dbReference type="PANTHER" id="PTHR36459">
    <property type="entry name" value="ORF"/>
    <property type="match status" value="1"/>
</dbReference>
<evidence type="ECO:0000313" key="4">
    <source>
        <dbReference type="Proteomes" id="UP001597116"/>
    </source>
</evidence>